<sequence length="258" mass="27315">MGVQRGPRPSLTGLSVGLLLLLAGPPLPANLSLRYSAFSCGPLASCAMDDSWELELMGMGGRVPDLLVGADLFYCPEGMEWAVERPLLLVSSPPPFSSAVVHQPQLCQTIRDADGHHYPGFLCPVSDSPEEAYCCHLKATGGSCYTPAEFEALYQVNLSALPPPVPHPQGPGPAPSARRLYPAACDPDDRRPRALLLRSGPGSGLELPQASLWVLRRELPAGHRGDSLGDRGACLHLPPGAERSSPARARAPLSPAPL</sequence>
<dbReference type="RefSeq" id="XP_032118308.1">
    <property type="nucleotide sequence ID" value="XM_032262417.1"/>
</dbReference>
<evidence type="ECO:0000256" key="2">
    <source>
        <dbReference type="SAM" id="SignalP"/>
    </source>
</evidence>
<accession>A0A6J3GJU2</accession>
<proteinExistence type="predicted"/>
<evidence type="ECO:0000313" key="4">
    <source>
        <dbReference type="RefSeq" id="XP_032118308.1"/>
    </source>
</evidence>
<feature type="region of interest" description="Disordered" evidence="1">
    <location>
        <begin position="163"/>
        <end position="184"/>
    </location>
</feature>
<dbReference type="Proteomes" id="UP000504640">
    <property type="component" value="Unplaced"/>
</dbReference>
<organism evidence="3 4">
    <name type="scientific">Sapajus apella</name>
    <name type="common">Brown-capped capuchin</name>
    <name type="synonym">Cebus apella</name>
    <dbReference type="NCBI Taxonomy" id="9515"/>
    <lineage>
        <taxon>Eukaryota</taxon>
        <taxon>Metazoa</taxon>
        <taxon>Chordata</taxon>
        <taxon>Craniata</taxon>
        <taxon>Vertebrata</taxon>
        <taxon>Euteleostomi</taxon>
        <taxon>Mammalia</taxon>
        <taxon>Eutheria</taxon>
        <taxon>Euarchontoglires</taxon>
        <taxon>Primates</taxon>
        <taxon>Haplorrhini</taxon>
        <taxon>Platyrrhini</taxon>
        <taxon>Cebidae</taxon>
        <taxon>Cebinae</taxon>
        <taxon>Sapajus</taxon>
    </lineage>
</organism>
<reference evidence="4" key="1">
    <citation type="submission" date="2025-08" db="UniProtKB">
        <authorList>
            <consortium name="RefSeq"/>
        </authorList>
    </citation>
    <scope>IDENTIFICATION</scope>
    <source>
        <tissue evidence="4">Blood</tissue>
    </source>
</reference>
<feature type="compositionally biased region" description="Low complexity" evidence="1">
    <location>
        <begin position="238"/>
        <end position="258"/>
    </location>
</feature>
<evidence type="ECO:0000313" key="3">
    <source>
        <dbReference type="Proteomes" id="UP000504640"/>
    </source>
</evidence>
<keyword evidence="3" id="KW-1185">Reference proteome</keyword>
<evidence type="ECO:0000256" key="1">
    <source>
        <dbReference type="SAM" id="MobiDB-lite"/>
    </source>
</evidence>
<keyword evidence="2" id="KW-0732">Signal</keyword>
<feature type="compositionally biased region" description="Pro residues" evidence="1">
    <location>
        <begin position="163"/>
        <end position="174"/>
    </location>
</feature>
<feature type="region of interest" description="Disordered" evidence="1">
    <location>
        <begin position="223"/>
        <end position="258"/>
    </location>
</feature>
<gene>
    <name evidence="4" type="primary">LOC116539459</name>
</gene>
<name>A0A6J3GJU2_SAPAP</name>
<protein>
    <submittedName>
        <fullName evidence="4">Uncharacterized protein LOC116539459</fullName>
    </submittedName>
</protein>
<dbReference type="AlphaFoldDB" id="A0A6J3GJU2"/>
<dbReference type="GeneID" id="116539459"/>
<feature type="chain" id="PRO_5027078308" evidence="2">
    <location>
        <begin position="30"/>
        <end position="258"/>
    </location>
</feature>
<feature type="signal peptide" evidence="2">
    <location>
        <begin position="1"/>
        <end position="29"/>
    </location>
</feature>